<dbReference type="InterPro" id="IPR013766">
    <property type="entry name" value="Thioredoxin_domain"/>
</dbReference>
<keyword evidence="6 7" id="KW-0472">Membrane</keyword>
<dbReference type="EMBL" id="FWXD01000009">
    <property type="protein sequence ID" value="SMC24457.1"/>
    <property type="molecule type" value="Genomic_DNA"/>
</dbReference>
<dbReference type="InterPro" id="IPR036249">
    <property type="entry name" value="Thioredoxin-like_sf"/>
</dbReference>
<feature type="transmembrane region" description="Helical" evidence="7">
    <location>
        <begin position="183"/>
        <end position="209"/>
    </location>
</feature>
<evidence type="ECO:0000256" key="6">
    <source>
        <dbReference type="ARBA" id="ARBA00023136"/>
    </source>
</evidence>
<evidence type="ECO:0000313" key="10">
    <source>
        <dbReference type="EMBL" id="SMC24457.1"/>
    </source>
</evidence>
<feature type="transmembrane region" description="Helical" evidence="7">
    <location>
        <begin position="300"/>
        <end position="329"/>
    </location>
</feature>
<feature type="transmembrane region" description="Helical" evidence="7">
    <location>
        <begin position="374"/>
        <end position="395"/>
    </location>
</feature>
<protein>
    <submittedName>
        <fullName evidence="10">Thiol:disulfide interchange protein DsbD</fullName>
    </submittedName>
</protein>
<dbReference type="Pfam" id="PF02683">
    <property type="entry name" value="DsbD_TM"/>
    <property type="match status" value="1"/>
</dbReference>
<name>A0A1W1XKW3_9NEIS</name>
<dbReference type="GO" id="GO:0045454">
    <property type="term" value="P:cell redox homeostasis"/>
    <property type="evidence" value="ECO:0007669"/>
    <property type="project" value="TreeGrafter"/>
</dbReference>
<dbReference type="RefSeq" id="WP_084090558.1">
    <property type="nucleotide sequence ID" value="NZ_FWXD01000009.1"/>
</dbReference>
<dbReference type="InterPro" id="IPR028250">
    <property type="entry name" value="DsbDN"/>
</dbReference>
<keyword evidence="8" id="KW-0732">Signal</keyword>
<comment type="subcellular location">
    <subcellularLocation>
        <location evidence="1">Cell membrane</location>
        <topology evidence="1">Multi-pass membrane protein</topology>
    </subcellularLocation>
</comment>
<dbReference type="STRING" id="1121001.SAMN02745857_01908"/>
<dbReference type="NCBIfam" id="NF001419">
    <property type="entry name" value="PRK00293.1"/>
    <property type="match status" value="1"/>
</dbReference>
<evidence type="ECO:0000256" key="3">
    <source>
        <dbReference type="ARBA" id="ARBA00022692"/>
    </source>
</evidence>
<dbReference type="GO" id="GO:0005886">
    <property type="term" value="C:plasma membrane"/>
    <property type="evidence" value="ECO:0007669"/>
    <property type="project" value="UniProtKB-SubCell"/>
</dbReference>
<evidence type="ECO:0000256" key="4">
    <source>
        <dbReference type="ARBA" id="ARBA00022748"/>
    </source>
</evidence>
<dbReference type="OrthoDB" id="9811036at2"/>
<evidence type="ECO:0000313" key="11">
    <source>
        <dbReference type="Proteomes" id="UP000192761"/>
    </source>
</evidence>
<reference evidence="10 11" key="1">
    <citation type="submission" date="2017-04" db="EMBL/GenBank/DDBJ databases">
        <authorList>
            <person name="Afonso C.L."/>
            <person name="Miller P.J."/>
            <person name="Scott M.A."/>
            <person name="Spackman E."/>
            <person name="Goraichik I."/>
            <person name="Dimitrov K.M."/>
            <person name="Suarez D.L."/>
            <person name="Swayne D.E."/>
        </authorList>
    </citation>
    <scope>NUCLEOTIDE SEQUENCE [LARGE SCALE GENOMIC DNA]</scope>
    <source>
        <strain evidence="10 11">DSM 23236</strain>
    </source>
</reference>
<dbReference type="Pfam" id="PF11412">
    <property type="entry name" value="DsbD_N"/>
    <property type="match status" value="1"/>
</dbReference>
<organism evidence="10 11">
    <name type="scientific">Andreprevotia lacus DSM 23236</name>
    <dbReference type="NCBI Taxonomy" id="1121001"/>
    <lineage>
        <taxon>Bacteria</taxon>
        <taxon>Pseudomonadati</taxon>
        <taxon>Pseudomonadota</taxon>
        <taxon>Betaproteobacteria</taxon>
        <taxon>Neisseriales</taxon>
        <taxon>Chitinibacteraceae</taxon>
        <taxon>Andreprevotia</taxon>
    </lineage>
</organism>
<feature type="transmembrane region" description="Helical" evidence="7">
    <location>
        <begin position="230"/>
        <end position="252"/>
    </location>
</feature>
<dbReference type="PROSITE" id="PS51352">
    <property type="entry name" value="THIOREDOXIN_2"/>
    <property type="match status" value="1"/>
</dbReference>
<dbReference type="InterPro" id="IPR003834">
    <property type="entry name" value="Cyt_c_assmbl_TM_dom"/>
</dbReference>
<feature type="domain" description="Thioredoxin" evidence="9">
    <location>
        <begin position="385"/>
        <end position="521"/>
    </location>
</feature>
<keyword evidence="2" id="KW-1003">Cell membrane</keyword>
<dbReference type="CDD" id="cd02953">
    <property type="entry name" value="DsbDgamma"/>
    <property type="match status" value="1"/>
</dbReference>
<keyword evidence="4" id="KW-0201">Cytochrome c-type biogenesis</keyword>
<keyword evidence="3 7" id="KW-0812">Transmembrane</keyword>
<dbReference type="Proteomes" id="UP000192761">
    <property type="component" value="Unassembled WGS sequence"/>
</dbReference>
<proteinExistence type="predicted"/>
<accession>A0A1W1XKW3</accession>
<evidence type="ECO:0000259" key="9">
    <source>
        <dbReference type="PROSITE" id="PS51352"/>
    </source>
</evidence>
<dbReference type="SUPFAM" id="SSF74863">
    <property type="entry name" value="Thiol:disulfide interchange protein DsbD, N-terminal domain (DsbD-alpha)"/>
    <property type="match status" value="1"/>
</dbReference>
<dbReference type="Gene3D" id="2.60.40.1250">
    <property type="entry name" value="Thiol:disulfide interchange protein DsbD, N-terminal domain"/>
    <property type="match status" value="1"/>
</dbReference>
<feature type="signal peptide" evidence="8">
    <location>
        <begin position="1"/>
        <end position="23"/>
    </location>
</feature>
<keyword evidence="5 7" id="KW-1133">Transmembrane helix</keyword>
<gene>
    <name evidence="10" type="ORF">SAMN02745857_01908</name>
</gene>
<feature type="transmembrane region" description="Helical" evidence="7">
    <location>
        <begin position="341"/>
        <end position="362"/>
    </location>
</feature>
<dbReference type="Pfam" id="PF13899">
    <property type="entry name" value="Thioredoxin_7"/>
    <property type="match status" value="1"/>
</dbReference>
<dbReference type="PANTHER" id="PTHR32234">
    <property type="entry name" value="THIOL:DISULFIDE INTERCHANGE PROTEIN DSBD"/>
    <property type="match status" value="1"/>
</dbReference>
<dbReference type="PANTHER" id="PTHR32234:SF0">
    <property type="entry name" value="THIOL:DISULFIDE INTERCHANGE PROTEIN DSBD"/>
    <property type="match status" value="1"/>
</dbReference>
<dbReference type="InterPro" id="IPR036929">
    <property type="entry name" value="DsbDN_sf"/>
</dbReference>
<dbReference type="GO" id="GO:0017004">
    <property type="term" value="P:cytochrome complex assembly"/>
    <property type="evidence" value="ECO:0007669"/>
    <property type="project" value="UniProtKB-KW"/>
</dbReference>
<evidence type="ECO:0000256" key="2">
    <source>
        <dbReference type="ARBA" id="ARBA00022475"/>
    </source>
</evidence>
<dbReference type="AlphaFoldDB" id="A0A1W1XKW3"/>
<dbReference type="InterPro" id="IPR035671">
    <property type="entry name" value="DsbD_gamma"/>
</dbReference>
<sequence length="522" mass="55864">MTRVLFALLLAPLLLLCSQLARAEADLLPPEQAFRAELNRIDERTVNIQFRVADGYYLYRERMRFTLQPAGDLAPTFPAGVIKDDPSFGKVEVYKHDTAVTLHAANPLPDDFRIAVRYQGCAEAGVCYPPQTTQLSTANPGISGSKSAVDKLFGTKPAPAPAADARSSDAGYFSGSPITTLSLFFLAGLGLAFTACMYPLLPIVSSIVIGAGQAGRGRALLLTLTYSQGLALTYTAVGVAAALTGTLLSVWLQQPWVIGAFALFFVAMALSMFGVFSLQMPGSLQSRFSEWSNRLPGGRYLSVFVMGALSAAIVGPCIAPPLAAALAYIGQQGNALLGGGALYAMALGLGVPLVVIGVLGNSILPRLPRWTMRVVQNVFGVLLLGMAIWVARPLWQPWFAGQQAAVAFTPVASSQALDSHLGNVGKPVMLDFYADWCVSCIEFERETLSDPRVQAALKDFVVLRADVTRNSADDASLLRRFGLYGPPAMLFFTAGAQGPQQRVIGFQNADAFLKTLESLRTR</sequence>
<keyword evidence="11" id="KW-1185">Reference proteome</keyword>
<feature type="chain" id="PRO_5012574181" evidence="8">
    <location>
        <begin position="24"/>
        <end position="522"/>
    </location>
</feature>
<evidence type="ECO:0000256" key="7">
    <source>
        <dbReference type="SAM" id="Phobius"/>
    </source>
</evidence>
<evidence type="ECO:0000256" key="5">
    <source>
        <dbReference type="ARBA" id="ARBA00022989"/>
    </source>
</evidence>
<dbReference type="SUPFAM" id="SSF52833">
    <property type="entry name" value="Thioredoxin-like"/>
    <property type="match status" value="1"/>
</dbReference>
<dbReference type="GO" id="GO:0015035">
    <property type="term" value="F:protein-disulfide reductase activity"/>
    <property type="evidence" value="ECO:0007669"/>
    <property type="project" value="TreeGrafter"/>
</dbReference>
<dbReference type="Gene3D" id="3.40.30.10">
    <property type="entry name" value="Glutaredoxin"/>
    <property type="match status" value="1"/>
</dbReference>
<feature type="transmembrane region" description="Helical" evidence="7">
    <location>
        <begin position="258"/>
        <end position="279"/>
    </location>
</feature>
<evidence type="ECO:0000256" key="8">
    <source>
        <dbReference type="SAM" id="SignalP"/>
    </source>
</evidence>
<evidence type="ECO:0000256" key="1">
    <source>
        <dbReference type="ARBA" id="ARBA00004651"/>
    </source>
</evidence>